<dbReference type="InterPro" id="IPR016187">
    <property type="entry name" value="CTDL_fold"/>
</dbReference>
<dbReference type="PANTHER" id="PTHR23150:SF19">
    <property type="entry name" value="FORMYLGLYCINE-GENERATING ENZYME"/>
    <property type="match status" value="1"/>
</dbReference>
<dbReference type="InterPro" id="IPR042095">
    <property type="entry name" value="SUMF_sf"/>
</dbReference>
<dbReference type="RefSeq" id="WP_207942002.1">
    <property type="nucleotide sequence ID" value="NZ_CP147251.1"/>
</dbReference>
<keyword evidence="3" id="KW-1185">Reference proteome</keyword>
<dbReference type="InterPro" id="IPR005532">
    <property type="entry name" value="SUMF_dom"/>
</dbReference>
<sequence>MKLIAGGEYKIGTNRPDGFLQDREGPQILVQVTDFWIDETTVTNEEFAKFVTETGYVTDSERFGWSSVFAYFVSEKDKQRSIAQNPNWFAVRGANWRHPEGPEATLANRLDHPVVHVSRNDTLAYCQWANKRLPTEVEWEIAAKGGTTFERYPWGAEFLANNQHHCNIWQGKFPHENTQADGFLATAPVQSFEPNGYGLYQMIGNVWEWCVNPQRIALTEFQTKTGAEFWQKYQQVDDAAYGIRGGSFLCYASYCKRYRIAARNGNTGMSASNNMGFRCVRDVNLEL</sequence>
<accession>A0ABZ2SJB2</accession>
<reference evidence="2 3" key="2">
    <citation type="submission" date="2024-03" db="EMBL/GenBank/DDBJ databases">
        <title>The Genome Sequence of Enterococcus sp. DIV2402.</title>
        <authorList>
            <consortium name="The Broad Institute Genomics Platform"/>
            <consortium name="The Broad Institute Microbial Omics Core"/>
            <consortium name="The Broad Institute Genomic Center for Infectious Diseases"/>
            <person name="Earl A."/>
            <person name="Manson A."/>
            <person name="Gilmore M."/>
            <person name="Schwartman J."/>
            <person name="Shea T."/>
            <person name="Abouelleil A."/>
            <person name="Cao P."/>
            <person name="Chapman S."/>
            <person name="Cusick C."/>
            <person name="Young S."/>
            <person name="Neafsey D."/>
            <person name="Nusbaum C."/>
            <person name="Birren B."/>
        </authorList>
    </citation>
    <scope>NUCLEOTIDE SEQUENCE [LARGE SCALE GENOMIC DNA]</scope>
    <source>
        <strain evidence="2 3">DIV2402</strain>
    </source>
</reference>
<organism evidence="2 3">
    <name type="scientific">Candidatus Enterococcus lowellii</name>
    <dbReference type="NCBI Taxonomy" id="2230877"/>
    <lineage>
        <taxon>Bacteria</taxon>
        <taxon>Bacillati</taxon>
        <taxon>Bacillota</taxon>
        <taxon>Bacilli</taxon>
        <taxon>Lactobacillales</taxon>
        <taxon>Enterococcaceae</taxon>
        <taxon>Enterococcus</taxon>
    </lineage>
</organism>
<gene>
    <name evidence="2" type="ORF">DOK78_000526</name>
</gene>
<proteinExistence type="predicted"/>
<dbReference type="InterPro" id="IPR051043">
    <property type="entry name" value="Sulfatase_Mod_Factor_Kinase"/>
</dbReference>
<dbReference type="PANTHER" id="PTHR23150">
    <property type="entry name" value="SULFATASE MODIFYING FACTOR 1, 2"/>
    <property type="match status" value="1"/>
</dbReference>
<feature type="domain" description="Sulfatase-modifying factor enzyme-like" evidence="1">
    <location>
        <begin position="3"/>
        <end position="281"/>
    </location>
</feature>
<dbReference type="SUPFAM" id="SSF56436">
    <property type="entry name" value="C-type lectin-like"/>
    <property type="match status" value="1"/>
</dbReference>
<dbReference type="Pfam" id="PF03781">
    <property type="entry name" value="FGE-sulfatase"/>
    <property type="match status" value="1"/>
</dbReference>
<protein>
    <recommendedName>
        <fullName evidence="1">Sulfatase-modifying factor enzyme-like domain-containing protein</fullName>
    </recommendedName>
</protein>
<reference evidence="2 3" key="1">
    <citation type="submission" date="2021-03" db="EMBL/GenBank/DDBJ databases">
        <authorList>
            <person name="Gilmore M.S."/>
            <person name="Schwartzman J."/>
            <person name="Van Tyne D."/>
            <person name="Martin M."/>
            <person name="Earl A.M."/>
            <person name="Manson A.L."/>
            <person name="Straub T."/>
            <person name="Salamzade R."/>
            <person name="Saavedra J."/>
            <person name="Lebreton F."/>
            <person name="Prichula J."/>
            <person name="Schaufler K."/>
            <person name="Gaca A."/>
            <person name="Sgardioli B."/>
            <person name="Wagenaar J."/>
            <person name="Strong T."/>
        </authorList>
    </citation>
    <scope>NUCLEOTIDE SEQUENCE [LARGE SCALE GENOMIC DNA]</scope>
    <source>
        <strain evidence="2 3">DIV2402</strain>
    </source>
</reference>
<dbReference type="Proteomes" id="UP000664701">
    <property type="component" value="Chromosome"/>
</dbReference>
<evidence type="ECO:0000313" key="3">
    <source>
        <dbReference type="Proteomes" id="UP000664701"/>
    </source>
</evidence>
<evidence type="ECO:0000313" key="2">
    <source>
        <dbReference type="EMBL" id="WYJ75938.1"/>
    </source>
</evidence>
<dbReference type="Gene3D" id="3.90.1580.10">
    <property type="entry name" value="paralog of FGE (formylglycine-generating enzyme)"/>
    <property type="match status" value="1"/>
</dbReference>
<dbReference type="EMBL" id="CP147251">
    <property type="protein sequence ID" value="WYJ75938.1"/>
    <property type="molecule type" value="Genomic_DNA"/>
</dbReference>
<evidence type="ECO:0000259" key="1">
    <source>
        <dbReference type="Pfam" id="PF03781"/>
    </source>
</evidence>
<name>A0ABZ2SJB2_9ENTE</name>